<feature type="compositionally biased region" description="Low complexity" evidence="1">
    <location>
        <begin position="75"/>
        <end position="92"/>
    </location>
</feature>
<evidence type="ECO:0000313" key="2">
    <source>
        <dbReference type="EMBL" id="KAF2664473.1"/>
    </source>
</evidence>
<dbReference type="EMBL" id="MU004242">
    <property type="protein sequence ID" value="KAF2664473.1"/>
    <property type="molecule type" value="Genomic_DNA"/>
</dbReference>
<evidence type="ECO:0000313" key="3">
    <source>
        <dbReference type="Proteomes" id="UP000799302"/>
    </source>
</evidence>
<accession>A0A6A6TZP2</accession>
<reference evidence="2" key="1">
    <citation type="journal article" date="2020" name="Stud. Mycol.">
        <title>101 Dothideomycetes genomes: a test case for predicting lifestyles and emergence of pathogens.</title>
        <authorList>
            <person name="Haridas S."/>
            <person name="Albert R."/>
            <person name="Binder M."/>
            <person name="Bloem J."/>
            <person name="Labutti K."/>
            <person name="Salamov A."/>
            <person name="Andreopoulos B."/>
            <person name="Baker S."/>
            <person name="Barry K."/>
            <person name="Bills G."/>
            <person name="Bluhm B."/>
            <person name="Cannon C."/>
            <person name="Castanera R."/>
            <person name="Culley D."/>
            <person name="Daum C."/>
            <person name="Ezra D."/>
            <person name="Gonzalez J."/>
            <person name="Henrissat B."/>
            <person name="Kuo A."/>
            <person name="Liang C."/>
            <person name="Lipzen A."/>
            <person name="Lutzoni F."/>
            <person name="Magnuson J."/>
            <person name="Mondo S."/>
            <person name="Nolan M."/>
            <person name="Ohm R."/>
            <person name="Pangilinan J."/>
            <person name="Park H.-J."/>
            <person name="Ramirez L."/>
            <person name="Alfaro M."/>
            <person name="Sun H."/>
            <person name="Tritt A."/>
            <person name="Yoshinaga Y."/>
            <person name="Zwiers L.-H."/>
            <person name="Turgeon B."/>
            <person name="Goodwin S."/>
            <person name="Spatafora J."/>
            <person name="Crous P."/>
            <person name="Grigoriev I."/>
        </authorList>
    </citation>
    <scope>NUCLEOTIDE SEQUENCE</scope>
    <source>
        <strain evidence="2">CBS 115976</strain>
    </source>
</reference>
<feature type="region of interest" description="Disordered" evidence="1">
    <location>
        <begin position="67"/>
        <end position="101"/>
    </location>
</feature>
<name>A0A6A6TZP2_9PEZI</name>
<dbReference type="Proteomes" id="UP000799302">
    <property type="component" value="Unassembled WGS sequence"/>
</dbReference>
<keyword evidence="3" id="KW-1185">Reference proteome</keyword>
<protein>
    <submittedName>
        <fullName evidence="2">Uncharacterized protein</fullName>
    </submittedName>
</protein>
<organism evidence="2 3">
    <name type="scientific">Microthyrium microscopicum</name>
    <dbReference type="NCBI Taxonomy" id="703497"/>
    <lineage>
        <taxon>Eukaryota</taxon>
        <taxon>Fungi</taxon>
        <taxon>Dikarya</taxon>
        <taxon>Ascomycota</taxon>
        <taxon>Pezizomycotina</taxon>
        <taxon>Dothideomycetes</taxon>
        <taxon>Dothideomycetes incertae sedis</taxon>
        <taxon>Microthyriales</taxon>
        <taxon>Microthyriaceae</taxon>
        <taxon>Microthyrium</taxon>
    </lineage>
</organism>
<gene>
    <name evidence="2" type="ORF">BT63DRAFT_90362</name>
</gene>
<proteinExistence type="predicted"/>
<sequence length="635" mass="71593">MNTSYDAPSISLSQDDMSLYYQLNGFVTNQQTDAFLHQQTTSVVLDSQQLPASNVQNTVPMQIHQTHASHNQGLQAQQPQVVAQPQKFQQQQSVTEGANLDPEPYDAQLLASLGPDQYIRPIAVQGRISTTGPQVSGKYNNWELRQVCNTINGFMAQYRLTSIEMYRILSTLPQHQRKLRDLDPSLTMTSEGDKDVWAVLLHLIQEAIPSRCKTTNVRRKIQSKVQRFFMGPRLPLDGQMIQWIRNNCADAVRAHDLIGVRIGILSHPTLSEQQKLAVHSDDMHRKLYGEQAKLIAGSSGIWQDQESFMLLQVVKEQVDAKKAVDPTFVVEEVDWDAVDTIFSHRSPKSCFRRFNKLSEDFFAWGCTFANGLPTIAPPWSDEIIDILSDLLDLPIPQQRWMTQAQQPLFQVAPVTTCNAPVAQQPQFMDVDDDNSWLDEVAQLPLVAPIVVGNATEEKLTEIHGHVADTLGIVPSENNTAHEATAPGPSAQAESSSVNKVNLDLGNLDFETDNDSEAQWAEIIVPNMLPGDFYVLLQEVNQYAARVEFNDFRLVYYAEAWDSMDRSLRSGMWTNHTRLLALRTVLDEHSLRWSDNPLAFQPAMARLLEEYVQEFRNNIDEATGRSLLYSHSVPSL</sequence>
<evidence type="ECO:0000256" key="1">
    <source>
        <dbReference type="SAM" id="MobiDB-lite"/>
    </source>
</evidence>
<dbReference type="AlphaFoldDB" id="A0A6A6TZP2"/>